<dbReference type="STRING" id="1095630.A0A2J6TPR4"/>
<dbReference type="Pfam" id="PF11951">
    <property type="entry name" value="Fungal_trans_2"/>
    <property type="match status" value="1"/>
</dbReference>
<evidence type="ECO:0008006" key="4">
    <source>
        <dbReference type="Google" id="ProtNLM"/>
    </source>
</evidence>
<evidence type="ECO:0000313" key="2">
    <source>
        <dbReference type="EMBL" id="PMD64999.1"/>
    </source>
</evidence>
<dbReference type="Proteomes" id="UP000235371">
    <property type="component" value="Unassembled WGS sequence"/>
</dbReference>
<name>A0A2J6TPR4_9HELO</name>
<evidence type="ECO:0000256" key="1">
    <source>
        <dbReference type="SAM" id="MobiDB-lite"/>
    </source>
</evidence>
<dbReference type="RefSeq" id="XP_024741903.1">
    <property type="nucleotide sequence ID" value="XM_024873980.1"/>
</dbReference>
<dbReference type="InterPro" id="IPR053178">
    <property type="entry name" value="Osmoadaptation_assoc"/>
</dbReference>
<dbReference type="EMBL" id="KZ613747">
    <property type="protein sequence ID" value="PMD64999.1"/>
    <property type="molecule type" value="Genomic_DNA"/>
</dbReference>
<accession>A0A2J6TPR4</accession>
<feature type="compositionally biased region" description="Basic residues" evidence="1">
    <location>
        <begin position="27"/>
        <end position="45"/>
    </location>
</feature>
<organism evidence="2 3">
    <name type="scientific">Hyaloscypha bicolor E</name>
    <dbReference type="NCBI Taxonomy" id="1095630"/>
    <lineage>
        <taxon>Eukaryota</taxon>
        <taxon>Fungi</taxon>
        <taxon>Dikarya</taxon>
        <taxon>Ascomycota</taxon>
        <taxon>Pezizomycotina</taxon>
        <taxon>Leotiomycetes</taxon>
        <taxon>Helotiales</taxon>
        <taxon>Hyaloscyphaceae</taxon>
        <taxon>Hyaloscypha</taxon>
        <taxon>Hyaloscypha bicolor</taxon>
    </lineage>
</organism>
<gene>
    <name evidence="2" type="ORF">K444DRAFT_519682</name>
</gene>
<feature type="region of interest" description="Disordered" evidence="1">
    <location>
        <begin position="1"/>
        <end position="68"/>
    </location>
</feature>
<dbReference type="OrthoDB" id="5126878at2759"/>
<dbReference type="PANTHER" id="PTHR38111">
    <property type="entry name" value="ZN(2)-C6 FUNGAL-TYPE DOMAIN-CONTAINING PROTEIN-RELATED"/>
    <property type="match status" value="1"/>
</dbReference>
<dbReference type="PANTHER" id="PTHR38111:SF6">
    <property type="entry name" value="FINGER DOMAIN PROTEIN, PUTATIVE (AFU_ORTHOLOGUE AFUA_8G01940)-RELATED"/>
    <property type="match status" value="1"/>
</dbReference>
<feature type="compositionally biased region" description="Basic and acidic residues" evidence="1">
    <location>
        <begin position="16"/>
        <end position="26"/>
    </location>
</feature>
<reference evidence="2 3" key="1">
    <citation type="submission" date="2016-04" db="EMBL/GenBank/DDBJ databases">
        <title>A degradative enzymes factory behind the ericoid mycorrhizal symbiosis.</title>
        <authorList>
            <consortium name="DOE Joint Genome Institute"/>
            <person name="Martino E."/>
            <person name="Morin E."/>
            <person name="Grelet G."/>
            <person name="Kuo A."/>
            <person name="Kohler A."/>
            <person name="Daghino S."/>
            <person name="Barry K."/>
            <person name="Choi C."/>
            <person name="Cichocki N."/>
            <person name="Clum A."/>
            <person name="Copeland A."/>
            <person name="Hainaut M."/>
            <person name="Haridas S."/>
            <person name="Labutti K."/>
            <person name="Lindquist E."/>
            <person name="Lipzen A."/>
            <person name="Khouja H.-R."/>
            <person name="Murat C."/>
            <person name="Ohm R."/>
            <person name="Olson A."/>
            <person name="Spatafora J."/>
            <person name="Veneault-Fourrey C."/>
            <person name="Henrissat B."/>
            <person name="Grigoriev I."/>
            <person name="Martin F."/>
            <person name="Perotto S."/>
        </authorList>
    </citation>
    <scope>NUCLEOTIDE SEQUENCE [LARGE SCALE GENOMIC DNA]</scope>
    <source>
        <strain evidence="2 3">E</strain>
    </source>
</reference>
<proteinExistence type="predicted"/>
<protein>
    <recommendedName>
        <fullName evidence="4">Transcription factor domain-containing protein</fullName>
    </recommendedName>
</protein>
<keyword evidence="3" id="KW-1185">Reference proteome</keyword>
<dbReference type="InterPro" id="IPR021858">
    <property type="entry name" value="Fun_TF"/>
</dbReference>
<dbReference type="GeneID" id="36582060"/>
<sequence length="471" mass="52792">MTDSKQSGFEFVMQDPTERFSNETRTKIRKQAMRGRVSAPRHRSSRSSSPPTNQSKCPTRCDSDLGHPLPPMPLSGLELLVRDRGLDPMDLSALASIHIGTIAAIVLSSEPSPLPGVLLCRQRSYFSYIPSHFGHTLALDDAFRCLITSAHSKLVPCHSSRPETILSNYSNALHSLQSAVKDPKTRYSTEVLCATAVLSIFELLNSPNGMPWSQHIAGASRLIQLRGPSRFTSEFDKSLFISLSYPICAQSLLNNEYCFLDDPAWLEVMASTHVPSETFTDRSKLGIDLMMLKPRVSGLAKRTNHAVFMQDMLQLEDFETIAADLRVARSKIVTWRRKFNTALIHAEERSREDPLDFGKRYELLGVSIVIHIILSRLLCSIAPNDRSLLEEEVQNLALELKTVQGSLAHNRRAEFFFEQKSRIADAAISTHSYFEDVLDSGKIVEIWRLEKFFTALARKCCDGVACCDTNT</sequence>
<evidence type="ECO:0000313" key="3">
    <source>
        <dbReference type="Proteomes" id="UP000235371"/>
    </source>
</evidence>
<dbReference type="AlphaFoldDB" id="A0A2J6TPR4"/>
<dbReference type="InParanoid" id="A0A2J6TPR4"/>